<keyword evidence="1" id="KW-0732">Signal</keyword>
<evidence type="ECO:0000313" key="3">
    <source>
        <dbReference type="Proteomes" id="UP000295142"/>
    </source>
</evidence>
<dbReference type="AlphaFoldDB" id="A0A4R2KUG4"/>
<evidence type="ECO:0008006" key="4">
    <source>
        <dbReference type="Google" id="ProtNLM"/>
    </source>
</evidence>
<reference evidence="2 3" key="1">
    <citation type="submission" date="2019-03" db="EMBL/GenBank/DDBJ databases">
        <title>Genomic Encyclopedia of Type Strains, Phase IV (KMG-IV): sequencing the most valuable type-strain genomes for metagenomic binning, comparative biology and taxonomic classification.</title>
        <authorList>
            <person name="Goeker M."/>
        </authorList>
    </citation>
    <scope>NUCLEOTIDE SEQUENCE [LARGE SCALE GENOMIC DNA]</scope>
    <source>
        <strain evidence="2 3">DSM 4868</strain>
    </source>
</reference>
<sequence>MRAKTITAATAAALLVLTAGATLSTGWPGDDPAATGATGRWPGAAAFPVAGALYRETFGVWGLGLCPRPEGGQCLPSARGICEAEPGQCRLAPWPAAGSEDVPLPGPAAPAKTALLPLSDIVPLTLGGPIFGVGPVLVAGPRGTGGGGGPQAPFLPPVGPQPGTGGGPVFVPVASPPAAPPVGGGLPDAAGPAVVPLPTSLPFLLAALGLLGLTGRNRR</sequence>
<organism evidence="2 3">
    <name type="scientific">Rhodovulum euryhalinum</name>
    <dbReference type="NCBI Taxonomy" id="35805"/>
    <lineage>
        <taxon>Bacteria</taxon>
        <taxon>Pseudomonadati</taxon>
        <taxon>Pseudomonadota</taxon>
        <taxon>Alphaproteobacteria</taxon>
        <taxon>Rhodobacterales</taxon>
        <taxon>Paracoccaceae</taxon>
        <taxon>Rhodovulum</taxon>
    </lineage>
</organism>
<keyword evidence="3" id="KW-1185">Reference proteome</keyword>
<evidence type="ECO:0000313" key="2">
    <source>
        <dbReference type="EMBL" id="TCO70365.1"/>
    </source>
</evidence>
<comment type="caution">
    <text evidence="2">The sequence shown here is derived from an EMBL/GenBank/DDBJ whole genome shotgun (WGS) entry which is preliminary data.</text>
</comment>
<proteinExistence type="predicted"/>
<feature type="chain" id="PRO_5020419039" description="Secreted protein" evidence="1">
    <location>
        <begin position="22"/>
        <end position="219"/>
    </location>
</feature>
<gene>
    <name evidence="2" type="ORF">EV655_110130</name>
</gene>
<name>A0A4R2KUG4_9RHOB</name>
<dbReference type="Proteomes" id="UP000295142">
    <property type="component" value="Unassembled WGS sequence"/>
</dbReference>
<dbReference type="RefSeq" id="WP_132545642.1">
    <property type="nucleotide sequence ID" value="NZ_SLWW01000010.1"/>
</dbReference>
<feature type="signal peptide" evidence="1">
    <location>
        <begin position="1"/>
        <end position="21"/>
    </location>
</feature>
<accession>A0A4R2KUG4</accession>
<dbReference type="EMBL" id="SLWW01000010">
    <property type="protein sequence ID" value="TCO70365.1"/>
    <property type="molecule type" value="Genomic_DNA"/>
</dbReference>
<evidence type="ECO:0000256" key="1">
    <source>
        <dbReference type="SAM" id="SignalP"/>
    </source>
</evidence>
<protein>
    <recommendedName>
        <fullName evidence="4">Secreted protein</fullName>
    </recommendedName>
</protein>